<dbReference type="Gene3D" id="3.60.10.10">
    <property type="entry name" value="Endonuclease/exonuclease/phosphatase"/>
    <property type="match status" value="1"/>
</dbReference>
<feature type="region of interest" description="Disordered" evidence="1">
    <location>
        <begin position="1"/>
        <end position="74"/>
    </location>
</feature>
<feature type="domain" description="Reverse transcriptase" evidence="3">
    <location>
        <begin position="761"/>
        <end position="1032"/>
    </location>
</feature>
<comment type="caution">
    <text evidence="4">The sequence shown here is derived from an EMBL/GenBank/DDBJ whole genome shotgun (WGS) entry which is preliminary data.</text>
</comment>
<dbReference type="CDD" id="cd09076">
    <property type="entry name" value="L1-EN"/>
    <property type="match status" value="1"/>
</dbReference>
<feature type="compositionally biased region" description="Polar residues" evidence="1">
    <location>
        <begin position="1"/>
        <end position="22"/>
    </location>
</feature>
<dbReference type="SUPFAM" id="SSF56672">
    <property type="entry name" value="DNA/RNA polymerases"/>
    <property type="match status" value="1"/>
</dbReference>
<dbReference type="STRING" id="69332.A0A388K186"/>
<protein>
    <recommendedName>
        <fullName evidence="3">Reverse transcriptase domain-containing protein</fullName>
    </recommendedName>
</protein>
<organism evidence="4 5">
    <name type="scientific">Chara braunii</name>
    <name type="common">Braun's stonewort</name>
    <dbReference type="NCBI Taxonomy" id="69332"/>
    <lineage>
        <taxon>Eukaryota</taxon>
        <taxon>Viridiplantae</taxon>
        <taxon>Streptophyta</taxon>
        <taxon>Charophyceae</taxon>
        <taxon>Charales</taxon>
        <taxon>Characeae</taxon>
        <taxon>Chara</taxon>
    </lineage>
</organism>
<evidence type="ECO:0000313" key="4">
    <source>
        <dbReference type="EMBL" id="GBG63799.1"/>
    </source>
</evidence>
<gene>
    <name evidence="4" type="ORF">CBR_g39580</name>
</gene>
<dbReference type="CDD" id="cd01650">
    <property type="entry name" value="RT_nLTR_like"/>
    <property type="match status" value="1"/>
</dbReference>
<keyword evidence="2" id="KW-0812">Transmembrane</keyword>
<evidence type="ECO:0000259" key="3">
    <source>
        <dbReference type="PROSITE" id="PS50878"/>
    </source>
</evidence>
<dbReference type="PANTHER" id="PTHR19446">
    <property type="entry name" value="REVERSE TRANSCRIPTASES"/>
    <property type="match status" value="1"/>
</dbReference>
<dbReference type="Pfam" id="PF03372">
    <property type="entry name" value="Exo_endo_phos"/>
    <property type="match status" value="1"/>
</dbReference>
<dbReference type="InterPro" id="IPR043502">
    <property type="entry name" value="DNA/RNA_pol_sf"/>
</dbReference>
<dbReference type="OMA" id="HILMAIA"/>
<evidence type="ECO:0000256" key="1">
    <source>
        <dbReference type="SAM" id="MobiDB-lite"/>
    </source>
</evidence>
<name>A0A388K186_CHABU</name>
<accession>A0A388K186</accession>
<dbReference type="InterPro" id="IPR036691">
    <property type="entry name" value="Endo/exonu/phosph_ase_sf"/>
</dbReference>
<reference evidence="4 5" key="1">
    <citation type="journal article" date="2018" name="Cell">
        <title>The Chara Genome: Secondary Complexity and Implications for Plant Terrestrialization.</title>
        <authorList>
            <person name="Nishiyama T."/>
            <person name="Sakayama H."/>
            <person name="Vries J.D."/>
            <person name="Buschmann H."/>
            <person name="Saint-Marcoux D."/>
            <person name="Ullrich K.K."/>
            <person name="Haas F.B."/>
            <person name="Vanderstraeten L."/>
            <person name="Becker D."/>
            <person name="Lang D."/>
            <person name="Vosolsobe S."/>
            <person name="Rombauts S."/>
            <person name="Wilhelmsson P.K.I."/>
            <person name="Janitza P."/>
            <person name="Kern R."/>
            <person name="Heyl A."/>
            <person name="Rumpler F."/>
            <person name="Villalobos L.I.A.C."/>
            <person name="Clay J.M."/>
            <person name="Skokan R."/>
            <person name="Toyoda A."/>
            <person name="Suzuki Y."/>
            <person name="Kagoshima H."/>
            <person name="Schijlen E."/>
            <person name="Tajeshwar N."/>
            <person name="Catarino B."/>
            <person name="Hetherington A.J."/>
            <person name="Saltykova A."/>
            <person name="Bonnot C."/>
            <person name="Breuninger H."/>
            <person name="Symeonidi A."/>
            <person name="Radhakrishnan G.V."/>
            <person name="Van Nieuwerburgh F."/>
            <person name="Deforce D."/>
            <person name="Chang C."/>
            <person name="Karol K.G."/>
            <person name="Hedrich R."/>
            <person name="Ulvskov P."/>
            <person name="Glockner G."/>
            <person name="Delwiche C.F."/>
            <person name="Petrasek J."/>
            <person name="Van de Peer Y."/>
            <person name="Friml J."/>
            <person name="Beilby M."/>
            <person name="Dolan L."/>
            <person name="Kohara Y."/>
            <person name="Sugano S."/>
            <person name="Fujiyama A."/>
            <person name="Delaux P.-M."/>
            <person name="Quint M."/>
            <person name="TheiBen G."/>
            <person name="Hagemann M."/>
            <person name="Harholt J."/>
            <person name="Dunand C."/>
            <person name="Zachgo S."/>
            <person name="Langdale J."/>
            <person name="Maumus F."/>
            <person name="Straeten D.V.D."/>
            <person name="Gould S.B."/>
            <person name="Rensing S.A."/>
        </authorList>
    </citation>
    <scope>NUCLEOTIDE SEQUENCE [LARGE SCALE GENOMIC DNA]</scope>
    <source>
        <strain evidence="4 5">S276</strain>
    </source>
</reference>
<dbReference type="Gramene" id="GBG63799">
    <property type="protein sequence ID" value="GBG63799"/>
    <property type="gene ID" value="CBR_g39580"/>
</dbReference>
<dbReference type="EMBL" id="BFEA01000043">
    <property type="protein sequence ID" value="GBG63799.1"/>
    <property type="molecule type" value="Genomic_DNA"/>
</dbReference>
<dbReference type="PROSITE" id="PS50878">
    <property type="entry name" value="RT_POL"/>
    <property type="match status" value="1"/>
</dbReference>
<keyword evidence="5" id="KW-1185">Reference proteome</keyword>
<feature type="region of interest" description="Disordered" evidence="1">
    <location>
        <begin position="134"/>
        <end position="208"/>
    </location>
</feature>
<keyword evidence="2" id="KW-1133">Transmembrane helix</keyword>
<evidence type="ECO:0000256" key="2">
    <source>
        <dbReference type="SAM" id="Phobius"/>
    </source>
</evidence>
<keyword evidence="2" id="KW-0472">Membrane</keyword>
<dbReference type="InterPro" id="IPR000477">
    <property type="entry name" value="RT_dom"/>
</dbReference>
<evidence type="ECO:0000313" key="5">
    <source>
        <dbReference type="Proteomes" id="UP000265515"/>
    </source>
</evidence>
<sequence>MTPWGTGTSQQLIRPPGNSSSALLPYQWPQPEPDYNGSDRTLVPWGGPRPAGVRQDEWRTEKQSGGRRSVHGPDQAYVTVHINSEFDYENRRETVEAEGGLARGVERMEGVARENSAQIQVRERILIEDNAPAVPQPDQIMRDPGSKTSLLAPIKTRRVGEQGTSEPTREAEDGEGEVDFFNILSPPKPKPPSQSQAGGTRGGAKQTSHGMGHHYVVLFYTSLAPQGIKVLAGKTRAGEFALPAVHVDSFPGTKDQLRGAVDKFVVGRFPFRLISGIRVGRKSVDIGEEASVQVHLAFVDIKITQECANTLEGQGIHWLPPQWFNSDTSDEATRIHLVGSVKATLETKMDELKIDRFVKWWKDPQWWAPADGTRGGIAILFHRKLEVEVLESDFDIWGQWVWVRIRMGGQEWTLMSVYAPSVPAERRSFFRDLPNFTPVAANLVMAGDFNSVLQPGLDSPQEAPRRTDAVLLEQFMETQGLTDTFRHINPEDAGFTWISSQRNEDREPPRRRLDLVLTRGEAWEAVTCAEVDPQPLSDHYLVKVSFRLGLDLQKGKGFFRLSTENLKNKEMGFRIVTSALYVFSRILAKDRRDEELECRRMVKEAEAQIGKDPYSDIYWERRRDTWMRKWEAIHIKQQEVWARTIRALQHPFNAYADVAEDTVSLAEYATLYYQDILTSRRQPGESLQSMKDEVDLWQYTDKSLEVSQRLSLDRPLTLQELGEAVRSMAKGKSSGDDGLPAEFYEATWEQTGPLLLRLYNRVLEGHPLTEDMCRGVITLLYKKGDKTNIRNWRPISLLNVSYKILAKTLARRLAAILPGLVGADQGAFMKGRSISENIMVAIGALEVVGRERRQVAVAMLDLEKAYDRVNWSFVLATLEHMGFGSLFRRWVTALYGSSKATVLVNGERSQAFHLSKSLRQGCPLAPRLFVVQMEVLLNAIRVSPCIRGLQLHEGAEVVVGTIADYLLLVSEATPGSMGAAKALIDQYTSLSEAKVNWDKSVYFLPREYELPEDWSMKRISELDSERYLGVQVSLANSRPAQDSILSGKVEARVQRCKEAKGISLMGRATVITASVFSILWYAAAVVLISRATLAKIKTGAARYLWKPEAEDQGGFISKVAWGRVTQARNHGGLGIVDPEKQNLALIGKWIYKIATQVDQRSWLEIMLYILQYEFHLNRPGDVWVCLQVTSFLQRRPKSAIGLAWWIAWRKLRPPQTKPPEIREEVLIQPLFENEAIKQSDGAVFSASMHAGAFGRRWIEKGISQVRGLWEEDAMDWKEVSLIRRTLGRLRNVEDRVVQLRNAIPGGWVELL</sequence>
<feature type="compositionally biased region" description="Basic and acidic residues" evidence="1">
    <location>
        <begin position="54"/>
        <end position="64"/>
    </location>
</feature>
<dbReference type="InterPro" id="IPR005135">
    <property type="entry name" value="Endo/exonuclease/phosphatase"/>
</dbReference>
<feature type="transmembrane region" description="Helical" evidence="2">
    <location>
        <begin position="1064"/>
        <end position="1088"/>
    </location>
</feature>
<proteinExistence type="predicted"/>
<dbReference type="Pfam" id="PF00078">
    <property type="entry name" value="RVT_1"/>
    <property type="match status" value="1"/>
</dbReference>
<dbReference type="OrthoDB" id="1433716at2759"/>
<dbReference type="SUPFAM" id="SSF56219">
    <property type="entry name" value="DNase I-like"/>
    <property type="match status" value="1"/>
</dbReference>
<dbReference type="GO" id="GO:0003824">
    <property type="term" value="F:catalytic activity"/>
    <property type="evidence" value="ECO:0007669"/>
    <property type="project" value="InterPro"/>
</dbReference>
<dbReference type="Proteomes" id="UP000265515">
    <property type="component" value="Unassembled WGS sequence"/>
</dbReference>